<feature type="region of interest" description="Disordered" evidence="1">
    <location>
        <begin position="16"/>
        <end position="59"/>
    </location>
</feature>
<evidence type="ECO:0000313" key="3">
    <source>
        <dbReference type="Proteomes" id="UP000262072"/>
    </source>
</evidence>
<sequence>MVELDRLVKLLVEKMLWSSKEPEPSGSGTDEGKAVGHKPQERVSEGTAKDATDEKMPEG</sequence>
<dbReference type="AlphaFoldDB" id="A0A383TCN7"/>
<protein>
    <submittedName>
        <fullName evidence="2">Uncharacterized protein</fullName>
    </submittedName>
</protein>
<organism evidence="2 3">
    <name type="scientific">Trichococcus shcherbakoviae</name>
    <dbReference type="NCBI Taxonomy" id="2094020"/>
    <lineage>
        <taxon>Bacteria</taxon>
        <taxon>Bacillati</taxon>
        <taxon>Bacillota</taxon>
        <taxon>Bacilli</taxon>
        <taxon>Lactobacillales</taxon>
        <taxon>Carnobacteriaceae</taxon>
        <taxon>Trichococcus</taxon>
    </lineage>
</organism>
<dbReference type="Proteomes" id="UP000262072">
    <property type="component" value="Unassembled WGS sequence"/>
</dbReference>
<dbReference type="OrthoDB" id="2168315at2"/>
<proteinExistence type="predicted"/>
<feature type="compositionally biased region" description="Basic and acidic residues" evidence="1">
    <location>
        <begin position="30"/>
        <end position="59"/>
    </location>
</feature>
<evidence type="ECO:0000256" key="1">
    <source>
        <dbReference type="SAM" id="MobiDB-lite"/>
    </source>
</evidence>
<evidence type="ECO:0000313" key="2">
    <source>
        <dbReference type="EMBL" id="SYZ77708.1"/>
    </source>
</evidence>
<dbReference type="RefSeq" id="WP_119092459.1">
    <property type="nucleotide sequence ID" value="NZ_UNRR01000007.1"/>
</dbReference>
<gene>
    <name evidence="2" type="ORF">TART1_0477</name>
</gene>
<dbReference type="EMBL" id="UNRR01000007">
    <property type="protein sequence ID" value="SYZ77708.1"/>
    <property type="molecule type" value="Genomic_DNA"/>
</dbReference>
<accession>A0A383TCN7</accession>
<name>A0A383TCN7_9LACT</name>
<reference evidence="3" key="1">
    <citation type="submission" date="2018-05" db="EMBL/GenBank/DDBJ databases">
        <authorList>
            <person name="Strepis N."/>
        </authorList>
    </citation>
    <scope>NUCLEOTIDE SEQUENCE [LARGE SCALE GENOMIC DNA]</scope>
</reference>